<dbReference type="Proteomes" id="UP000620266">
    <property type="component" value="Unassembled WGS sequence"/>
</dbReference>
<evidence type="ECO:0000313" key="2">
    <source>
        <dbReference type="EMBL" id="GGC15143.1"/>
    </source>
</evidence>
<feature type="transmembrane region" description="Helical" evidence="1">
    <location>
        <begin position="141"/>
        <end position="158"/>
    </location>
</feature>
<organism evidence="2 3">
    <name type="scientific">Oxalicibacterium flavum</name>
    <dbReference type="NCBI Taxonomy" id="179467"/>
    <lineage>
        <taxon>Bacteria</taxon>
        <taxon>Pseudomonadati</taxon>
        <taxon>Pseudomonadota</taxon>
        <taxon>Betaproteobacteria</taxon>
        <taxon>Burkholderiales</taxon>
        <taxon>Oxalobacteraceae</taxon>
        <taxon>Oxalicibacterium</taxon>
    </lineage>
</organism>
<dbReference type="EMBL" id="BMCG01000005">
    <property type="protein sequence ID" value="GGC15143.1"/>
    <property type="molecule type" value="Genomic_DNA"/>
</dbReference>
<accession>A0A8J2XXR5</accession>
<feature type="transmembrane region" description="Helical" evidence="1">
    <location>
        <begin position="99"/>
        <end position="120"/>
    </location>
</feature>
<name>A0A8J2XXR5_9BURK</name>
<evidence type="ECO:0000256" key="1">
    <source>
        <dbReference type="SAM" id="Phobius"/>
    </source>
</evidence>
<comment type="caution">
    <text evidence="2">The sequence shown here is derived from an EMBL/GenBank/DDBJ whole genome shotgun (WGS) entry which is preliminary data.</text>
</comment>
<keyword evidence="1" id="KW-0472">Membrane</keyword>
<gene>
    <name evidence="2" type="ORF">GCM10007205_25080</name>
</gene>
<evidence type="ECO:0000313" key="3">
    <source>
        <dbReference type="Proteomes" id="UP000620266"/>
    </source>
</evidence>
<keyword evidence="3" id="KW-1185">Reference proteome</keyword>
<dbReference type="AlphaFoldDB" id="A0A8J2XXR5"/>
<keyword evidence="1" id="KW-0812">Transmembrane</keyword>
<reference evidence="2" key="2">
    <citation type="submission" date="2020-09" db="EMBL/GenBank/DDBJ databases">
        <authorList>
            <person name="Sun Q."/>
            <person name="Sedlacek I."/>
        </authorList>
    </citation>
    <scope>NUCLEOTIDE SEQUENCE</scope>
    <source>
        <strain evidence="2">CCM 7086</strain>
    </source>
</reference>
<evidence type="ECO:0008006" key="4">
    <source>
        <dbReference type="Google" id="ProtNLM"/>
    </source>
</evidence>
<dbReference type="NCBIfam" id="NF041043">
    <property type="entry name" value="BPSS1780_fam"/>
    <property type="match status" value="1"/>
</dbReference>
<sequence length="257" mass="27877">MDKPTAATGWLWIKQGWAIFRKQPTELLTMFFGYMFVMLLVGIVPVIGQLIPMILVPVFSLAFMHACASVERGQRVYPNLLLVGFRSPHVRNLIKLGTLYLLAAIVAVAASSAIDGGVFLQAMSGQLQLDAETVQNSDMTLAMLFAALLYIPAAMAFWYAAPLIGWQGMGVGKAVFYSFFAVKRAGKAFLIYGLAWATIGVVLPVILSTLIGIILGTPGASLFILLPASLILTVVMYCSFYPTYTQMFGPPPEPLPS</sequence>
<keyword evidence="1" id="KW-1133">Transmembrane helix</keyword>
<reference evidence="2" key="1">
    <citation type="journal article" date="2014" name="Int. J. Syst. Evol. Microbiol.">
        <title>Complete genome sequence of Corynebacterium casei LMG S-19264T (=DSM 44701T), isolated from a smear-ripened cheese.</title>
        <authorList>
            <consortium name="US DOE Joint Genome Institute (JGI-PGF)"/>
            <person name="Walter F."/>
            <person name="Albersmeier A."/>
            <person name="Kalinowski J."/>
            <person name="Ruckert C."/>
        </authorList>
    </citation>
    <scope>NUCLEOTIDE SEQUENCE</scope>
    <source>
        <strain evidence="2">CCM 7086</strain>
    </source>
</reference>
<dbReference type="RefSeq" id="WP_188396673.1">
    <property type="nucleotide sequence ID" value="NZ_BMCG01000005.1"/>
</dbReference>
<feature type="transmembrane region" description="Helical" evidence="1">
    <location>
        <begin position="189"/>
        <end position="214"/>
    </location>
</feature>
<feature type="transmembrane region" description="Helical" evidence="1">
    <location>
        <begin position="31"/>
        <end position="55"/>
    </location>
</feature>
<dbReference type="InterPro" id="IPR047798">
    <property type="entry name" value="BPSS1780-like"/>
</dbReference>
<protein>
    <recommendedName>
        <fullName evidence="4">Transmembrane protein</fullName>
    </recommendedName>
</protein>
<feature type="transmembrane region" description="Helical" evidence="1">
    <location>
        <begin position="220"/>
        <end position="240"/>
    </location>
</feature>
<proteinExistence type="predicted"/>